<protein>
    <submittedName>
        <fullName evidence="1">Uncharacterized protein</fullName>
    </submittedName>
</protein>
<sequence length="52" mass="6077">MSLRIGQKFSNKFLKNIEKSYKTVTNEEDIYYTFSPHNNNNNMEDVTATTAQ</sequence>
<proteinExistence type="predicted"/>
<dbReference type="EMBL" id="LLXJ01012194">
    <property type="protein sequence ID" value="PKB92135.1"/>
    <property type="molecule type" value="Genomic_DNA"/>
</dbReference>
<accession>A0A2N0NC27</accession>
<organism evidence="1 2">
    <name type="scientific">Rhizophagus irregularis</name>
    <dbReference type="NCBI Taxonomy" id="588596"/>
    <lineage>
        <taxon>Eukaryota</taxon>
        <taxon>Fungi</taxon>
        <taxon>Fungi incertae sedis</taxon>
        <taxon>Mucoromycota</taxon>
        <taxon>Glomeromycotina</taxon>
        <taxon>Glomeromycetes</taxon>
        <taxon>Glomerales</taxon>
        <taxon>Glomeraceae</taxon>
        <taxon>Rhizophagus</taxon>
    </lineage>
</organism>
<reference evidence="1 2" key="2">
    <citation type="submission" date="2017-09" db="EMBL/GenBank/DDBJ databases">
        <title>Extensive intraspecific genome diversity in a model arbuscular mycorrhizal fungus.</title>
        <authorList>
            <person name="Chen E.C."/>
            <person name="Morin E."/>
            <person name="Beaudet D."/>
            <person name="Noel J."/>
            <person name="Ndikumana S."/>
            <person name="Charron P."/>
            <person name="St-Onge C."/>
            <person name="Giorgi J."/>
            <person name="Grigoriev I.V."/>
            <person name="Roux C."/>
            <person name="Martin F.M."/>
            <person name="Corradi N."/>
        </authorList>
    </citation>
    <scope>NUCLEOTIDE SEQUENCE [LARGE SCALE GENOMIC DNA]</scope>
    <source>
        <strain evidence="1 2">A5</strain>
    </source>
</reference>
<evidence type="ECO:0000313" key="1">
    <source>
        <dbReference type="EMBL" id="PKB92135.1"/>
    </source>
</evidence>
<gene>
    <name evidence="1" type="ORF">RhiirA5_445891</name>
</gene>
<dbReference type="Proteomes" id="UP000232722">
    <property type="component" value="Unassembled WGS sequence"/>
</dbReference>
<evidence type="ECO:0000313" key="2">
    <source>
        <dbReference type="Proteomes" id="UP000232722"/>
    </source>
</evidence>
<comment type="caution">
    <text evidence="1">The sequence shown here is derived from an EMBL/GenBank/DDBJ whole genome shotgun (WGS) entry which is preliminary data.</text>
</comment>
<dbReference type="AlphaFoldDB" id="A0A2N0NC27"/>
<reference evidence="1 2" key="1">
    <citation type="submission" date="2016-04" db="EMBL/GenBank/DDBJ databases">
        <title>Genome analyses suggest a sexual origin of heterokaryosis in a supposedly ancient asexual fungus.</title>
        <authorList>
            <person name="Ropars J."/>
            <person name="Sedzielewska K."/>
            <person name="Noel J."/>
            <person name="Charron P."/>
            <person name="Farinelli L."/>
            <person name="Marton T."/>
            <person name="Kruger M."/>
            <person name="Pelin A."/>
            <person name="Brachmann A."/>
            <person name="Corradi N."/>
        </authorList>
    </citation>
    <scope>NUCLEOTIDE SEQUENCE [LARGE SCALE GENOMIC DNA]</scope>
    <source>
        <strain evidence="1 2">A5</strain>
    </source>
</reference>
<name>A0A2N0NC27_9GLOM</name>